<feature type="compositionally biased region" description="Acidic residues" evidence="2">
    <location>
        <begin position="19"/>
        <end position="32"/>
    </location>
</feature>
<feature type="coiled-coil region" evidence="1">
    <location>
        <begin position="146"/>
        <end position="201"/>
    </location>
</feature>
<comment type="caution">
    <text evidence="3">The sequence shown here is derived from an EMBL/GenBank/DDBJ whole genome shotgun (WGS) entry which is preliminary data.</text>
</comment>
<keyword evidence="4" id="KW-1185">Reference proteome</keyword>
<feature type="region of interest" description="Disordered" evidence="2">
    <location>
        <begin position="1"/>
        <end position="34"/>
    </location>
</feature>
<protein>
    <submittedName>
        <fullName evidence="3">Uncharacterized protein</fullName>
    </submittedName>
</protein>
<accession>A0A8T1XDJ2</accession>
<feature type="compositionally biased region" description="Basic and acidic residues" evidence="2">
    <location>
        <begin position="223"/>
        <end position="235"/>
    </location>
</feature>
<proteinExistence type="predicted"/>
<gene>
    <name evidence="3" type="ORF">PHYBOEH_000995</name>
</gene>
<evidence type="ECO:0000313" key="3">
    <source>
        <dbReference type="EMBL" id="KAG7401450.1"/>
    </source>
</evidence>
<evidence type="ECO:0000256" key="1">
    <source>
        <dbReference type="SAM" id="Coils"/>
    </source>
</evidence>
<evidence type="ECO:0000256" key="2">
    <source>
        <dbReference type="SAM" id="MobiDB-lite"/>
    </source>
</evidence>
<dbReference type="Proteomes" id="UP000693981">
    <property type="component" value="Unassembled WGS sequence"/>
</dbReference>
<evidence type="ECO:0000313" key="4">
    <source>
        <dbReference type="Proteomes" id="UP000693981"/>
    </source>
</evidence>
<sequence length="247" mass="28321">MSRGFAGDESMGHHILAKDDDDDDPGSGDDDVLGSFTAIDRARRALYREKRAHDYTKRRLVEIVKRENMLKKRLAPVGGTVEGIENVLMRLEDSQAIIVAMKERYDVEATEQARKLDENLNRGIVSRNEESLRLELPKCEYLQLEFKELQKQSQTQDSRLREAEAVVLSLKIEYQQVLSELLRASQEKKALVKRLRKARKSAILMATRKCTYPDAPQSLPHIHQHDEHDSKKRSLSDVNIDPESAMI</sequence>
<keyword evidence="1" id="KW-0175">Coiled coil</keyword>
<organism evidence="3 4">
    <name type="scientific">Phytophthora boehmeriae</name>
    <dbReference type="NCBI Taxonomy" id="109152"/>
    <lineage>
        <taxon>Eukaryota</taxon>
        <taxon>Sar</taxon>
        <taxon>Stramenopiles</taxon>
        <taxon>Oomycota</taxon>
        <taxon>Peronosporomycetes</taxon>
        <taxon>Peronosporales</taxon>
        <taxon>Peronosporaceae</taxon>
        <taxon>Phytophthora</taxon>
    </lineage>
</organism>
<name>A0A8T1XDJ2_9STRA</name>
<dbReference type="OrthoDB" id="103828at2759"/>
<reference evidence="3" key="1">
    <citation type="submission" date="2021-02" db="EMBL/GenBank/DDBJ databases">
        <authorList>
            <person name="Palmer J.M."/>
        </authorList>
    </citation>
    <scope>NUCLEOTIDE SEQUENCE</scope>
    <source>
        <strain evidence="3">SCRP23</strain>
    </source>
</reference>
<dbReference type="EMBL" id="JAGDFL010000012">
    <property type="protein sequence ID" value="KAG7401450.1"/>
    <property type="molecule type" value="Genomic_DNA"/>
</dbReference>
<dbReference type="AlphaFoldDB" id="A0A8T1XDJ2"/>
<feature type="region of interest" description="Disordered" evidence="2">
    <location>
        <begin position="214"/>
        <end position="247"/>
    </location>
</feature>